<proteinExistence type="predicted"/>
<evidence type="ECO:0000313" key="1">
    <source>
        <dbReference type="EMBL" id="KAJ3780340.1"/>
    </source>
</evidence>
<protein>
    <submittedName>
        <fullName evidence="1">Uncharacterized protein</fullName>
    </submittedName>
</protein>
<comment type="caution">
    <text evidence="1">The sequence shown here is derived from an EMBL/GenBank/DDBJ whole genome shotgun (WGS) entry which is preliminary data.</text>
</comment>
<organism evidence="1 2">
    <name type="scientific">Lentinula aff. detonsa</name>
    <dbReference type="NCBI Taxonomy" id="2804958"/>
    <lineage>
        <taxon>Eukaryota</taxon>
        <taxon>Fungi</taxon>
        <taxon>Dikarya</taxon>
        <taxon>Basidiomycota</taxon>
        <taxon>Agaricomycotina</taxon>
        <taxon>Agaricomycetes</taxon>
        <taxon>Agaricomycetidae</taxon>
        <taxon>Agaricales</taxon>
        <taxon>Marasmiineae</taxon>
        <taxon>Omphalotaceae</taxon>
        <taxon>Lentinula</taxon>
    </lineage>
</organism>
<name>A0AA38L2N7_9AGAR</name>
<accession>A0AA38L2N7</accession>
<sequence length="115" mass="12212">MSTTSSPACPVHSPTPVLNEEDAELQAFLVAMKREAQEKWEKLRAVKTSGVDVDAIMGVDEEVVPKVEPKPRKMITRMVAEIPRSCGMIPMSQACGGGVESQMAQGGAVSGHGGF</sequence>
<evidence type="ECO:0000313" key="2">
    <source>
        <dbReference type="Proteomes" id="UP001163798"/>
    </source>
</evidence>
<keyword evidence="2" id="KW-1185">Reference proteome</keyword>
<dbReference type="AlphaFoldDB" id="A0AA38L2N7"/>
<reference evidence="1" key="1">
    <citation type="submission" date="2022-08" db="EMBL/GenBank/DDBJ databases">
        <authorList>
            <consortium name="DOE Joint Genome Institute"/>
            <person name="Min B."/>
            <person name="Riley R."/>
            <person name="Sierra-Patev S."/>
            <person name="Naranjo-Ortiz M."/>
            <person name="Looney B."/>
            <person name="Konkel Z."/>
            <person name="Slot J.C."/>
            <person name="Sakamoto Y."/>
            <person name="Steenwyk J.L."/>
            <person name="Rokas A."/>
            <person name="Carro J."/>
            <person name="Camarero S."/>
            <person name="Ferreira P."/>
            <person name="Molpeceres G."/>
            <person name="Ruiz-Duenas F.J."/>
            <person name="Serrano A."/>
            <person name="Henrissat B."/>
            <person name="Drula E."/>
            <person name="Hughes K.W."/>
            <person name="Mata J.L."/>
            <person name="Ishikawa N.K."/>
            <person name="Vargas-Isla R."/>
            <person name="Ushijima S."/>
            <person name="Smith C.A."/>
            <person name="Ahrendt S."/>
            <person name="Andreopoulos W."/>
            <person name="He G."/>
            <person name="Labutti K."/>
            <person name="Lipzen A."/>
            <person name="Ng V."/>
            <person name="Sandor L."/>
            <person name="Barry K."/>
            <person name="Martinez A.T."/>
            <person name="Xiao Y."/>
            <person name="Gibbons J.G."/>
            <person name="Terashima K."/>
            <person name="Hibbett D.S."/>
            <person name="Grigoriev I.V."/>
        </authorList>
    </citation>
    <scope>NUCLEOTIDE SEQUENCE</scope>
    <source>
        <strain evidence="1">TFB10291</strain>
    </source>
</reference>
<dbReference type="Proteomes" id="UP001163798">
    <property type="component" value="Unassembled WGS sequence"/>
</dbReference>
<gene>
    <name evidence="1" type="ORF">GGU10DRAFT_380774</name>
</gene>
<dbReference type="EMBL" id="MU793780">
    <property type="protein sequence ID" value="KAJ3780340.1"/>
    <property type="molecule type" value="Genomic_DNA"/>
</dbReference>